<comment type="caution">
    <text evidence="1">The sequence shown here is derived from an EMBL/GenBank/DDBJ whole genome shotgun (WGS) entry which is preliminary data.</text>
</comment>
<organism evidence="1 2">
    <name type="scientific">Araneus ventricosus</name>
    <name type="common">Orbweaver spider</name>
    <name type="synonym">Epeira ventricosa</name>
    <dbReference type="NCBI Taxonomy" id="182803"/>
    <lineage>
        <taxon>Eukaryota</taxon>
        <taxon>Metazoa</taxon>
        <taxon>Ecdysozoa</taxon>
        <taxon>Arthropoda</taxon>
        <taxon>Chelicerata</taxon>
        <taxon>Arachnida</taxon>
        <taxon>Araneae</taxon>
        <taxon>Araneomorphae</taxon>
        <taxon>Entelegynae</taxon>
        <taxon>Araneoidea</taxon>
        <taxon>Araneidae</taxon>
        <taxon>Araneus</taxon>
    </lineage>
</organism>
<protein>
    <submittedName>
        <fullName evidence="1">Uncharacterized protein</fullName>
    </submittedName>
</protein>
<evidence type="ECO:0000313" key="1">
    <source>
        <dbReference type="EMBL" id="GBN55505.1"/>
    </source>
</evidence>
<gene>
    <name evidence="1" type="ORF">AVEN_53592_1</name>
</gene>
<sequence length="72" mass="8477">MIDDLQAGVKSLWVSDAESVTANIQRKRSTGTTFTLPPTMRMWRENFPNVINVTHWLEERNRLSEERMEEIL</sequence>
<keyword evidence="2" id="KW-1185">Reference proteome</keyword>
<accession>A0A4Y2PUC9</accession>
<dbReference type="Proteomes" id="UP000499080">
    <property type="component" value="Unassembled WGS sequence"/>
</dbReference>
<dbReference type="AlphaFoldDB" id="A0A4Y2PUC9"/>
<proteinExistence type="predicted"/>
<evidence type="ECO:0000313" key="2">
    <source>
        <dbReference type="Proteomes" id="UP000499080"/>
    </source>
</evidence>
<dbReference type="EMBL" id="BGPR01012305">
    <property type="protein sequence ID" value="GBN55505.1"/>
    <property type="molecule type" value="Genomic_DNA"/>
</dbReference>
<name>A0A4Y2PUC9_ARAVE</name>
<reference evidence="1 2" key="1">
    <citation type="journal article" date="2019" name="Sci. Rep.">
        <title>Orb-weaving spider Araneus ventricosus genome elucidates the spidroin gene catalogue.</title>
        <authorList>
            <person name="Kono N."/>
            <person name="Nakamura H."/>
            <person name="Ohtoshi R."/>
            <person name="Moran D.A.P."/>
            <person name="Shinohara A."/>
            <person name="Yoshida Y."/>
            <person name="Fujiwara M."/>
            <person name="Mori M."/>
            <person name="Tomita M."/>
            <person name="Arakawa K."/>
        </authorList>
    </citation>
    <scope>NUCLEOTIDE SEQUENCE [LARGE SCALE GENOMIC DNA]</scope>
</reference>